<dbReference type="PROSITE" id="PS50158">
    <property type="entry name" value="ZF_CCHC"/>
    <property type="match status" value="1"/>
</dbReference>
<dbReference type="AlphaFoldDB" id="A0A2Z7CTD0"/>
<organism evidence="4 5">
    <name type="scientific">Dorcoceras hygrometricum</name>
    <dbReference type="NCBI Taxonomy" id="472368"/>
    <lineage>
        <taxon>Eukaryota</taxon>
        <taxon>Viridiplantae</taxon>
        <taxon>Streptophyta</taxon>
        <taxon>Embryophyta</taxon>
        <taxon>Tracheophyta</taxon>
        <taxon>Spermatophyta</taxon>
        <taxon>Magnoliopsida</taxon>
        <taxon>eudicotyledons</taxon>
        <taxon>Gunneridae</taxon>
        <taxon>Pentapetalae</taxon>
        <taxon>asterids</taxon>
        <taxon>lamiids</taxon>
        <taxon>Lamiales</taxon>
        <taxon>Gesneriaceae</taxon>
        <taxon>Didymocarpoideae</taxon>
        <taxon>Trichosporeae</taxon>
        <taxon>Loxocarpinae</taxon>
        <taxon>Dorcoceras</taxon>
    </lineage>
</organism>
<sequence length="559" mass="60892">MESLVVGQTRVQQSTGQSVDPVPSRTSSSQPSVAPKSLSRSRFRPRGRQFKRSSSSSSSSGGSSGARSTTAFCGQCGGKHKPSQCIGVRGACNNCGQVGHFAKVCPTLGQRDVTRSSSRRSYRPFQPQRSGLQPTQVDATTEERDDVLTGGVVQRDVTRSSSRRSYRPFQPQRSGLQPTQVDATTEERDDVLTGGGCTVQFSCCSRALLFLFVPYKDARASGNTALSSPCWDLFATMRRVRSGLQPTQVDATTEERDDVLTGGGCTAVELIREPHVFQLLSAPESFGPPAVELLRWASFLQLRIVSVVISPALLNSNSHNRVLFNPVQFSCCCRALLLLFVPYQDARASDDTALSSPCWDLFATMCRVINYHSSWVGQQQVEQFLCICHAIHVALLELFSRGAVLCCITTIECSWRMLVELFPVLSCSDLDRGWRVVGPLAIPCNSAGGARACVDDEPLYFPRDAIGSLPKPGDVSQLLFPIRLAFRLLPMFFVPLVHLHDMIHCMLYLLAVFCSSSYWGLTPMSLWGWLFCLPACYSGLPDYSAGLGVDPAGGAPGGA</sequence>
<evidence type="ECO:0000313" key="4">
    <source>
        <dbReference type="EMBL" id="KZV49978.1"/>
    </source>
</evidence>
<feature type="domain" description="CCHC-type" evidence="3">
    <location>
        <begin position="92"/>
        <end position="106"/>
    </location>
</feature>
<accession>A0A2Z7CTD0</accession>
<feature type="region of interest" description="Disordered" evidence="2">
    <location>
        <begin position="112"/>
        <end position="186"/>
    </location>
</feature>
<dbReference type="Proteomes" id="UP000250235">
    <property type="component" value="Unassembled WGS sequence"/>
</dbReference>
<dbReference type="GO" id="GO:0008270">
    <property type="term" value="F:zinc ion binding"/>
    <property type="evidence" value="ECO:0007669"/>
    <property type="project" value="UniProtKB-KW"/>
</dbReference>
<proteinExistence type="predicted"/>
<reference evidence="4 5" key="1">
    <citation type="journal article" date="2015" name="Proc. Natl. Acad. Sci. U.S.A.">
        <title>The resurrection genome of Boea hygrometrica: A blueprint for survival of dehydration.</title>
        <authorList>
            <person name="Xiao L."/>
            <person name="Yang G."/>
            <person name="Zhang L."/>
            <person name="Yang X."/>
            <person name="Zhao S."/>
            <person name="Ji Z."/>
            <person name="Zhou Q."/>
            <person name="Hu M."/>
            <person name="Wang Y."/>
            <person name="Chen M."/>
            <person name="Xu Y."/>
            <person name="Jin H."/>
            <person name="Xiao X."/>
            <person name="Hu G."/>
            <person name="Bao F."/>
            <person name="Hu Y."/>
            <person name="Wan P."/>
            <person name="Li L."/>
            <person name="Deng X."/>
            <person name="Kuang T."/>
            <person name="Xiang C."/>
            <person name="Zhu J.K."/>
            <person name="Oliver M.J."/>
            <person name="He Y."/>
        </authorList>
    </citation>
    <scope>NUCLEOTIDE SEQUENCE [LARGE SCALE GENOMIC DNA]</scope>
    <source>
        <strain evidence="5">cv. XS01</strain>
    </source>
</reference>
<dbReference type="Gene3D" id="4.10.60.10">
    <property type="entry name" value="Zinc finger, CCHC-type"/>
    <property type="match status" value="1"/>
</dbReference>
<feature type="compositionally biased region" description="Polar residues" evidence="2">
    <location>
        <begin position="171"/>
        <end position="183"/>
    </location>
</feature>
<evidence type="ECO:0000256" key="2">
    <source>
        <dbReference type="SAM" id="MobiDB-lite"/>
    </source>
</evidence>
<keyword evidence="5" id="KW-1185">Reference proteome</keyword>
<protein>
    <recommendedName>
        <fullName evidence="3">CCHC-type domain-containing protein</fullName>
    </recommendedName>
</protein>
<dbReference type="EMBL" id="KQ992598">
    <property type="protein sequence ID" value="KZV49978.1"/>
    <property type="molecule type" value="Genomic_DNA"/>
</dbReference>
<feature type="compositionally biased region" description="Basic residues" evidence="2">
    <location>
        <begin position="39"/>
        <end position="51"/>
    </location>
</feature>
<evidence type="ECO:0000313" key="5">
    <source>
        <dbReference type="Proteomes" id="UP000250235"/>
    </source>
</evidence>
<keyword evidence="1" id="KW-0862">Zinc</keyword>
<keyword evidence="1" id="KW-0863">Zinc-finger</keyword>
<dbReference type="SMART" id="SM00343">
    <property type="entry name" value="ZnF_C2HC"/>
    <property type="match status" value="1"/>
</dbReference>
<feature type="compositionally biased region" description="Polar residues" evidence="2">
    <location>
        <begin position="127"/>
        <end position="139"/>
    </location>
</feature>
<name>A0A2Z7CTD0_9LAMI</name>
<dbReference type="GO" id="GO:0003676">
    <property type="term" value="F:nucleic acid binding"/>
    <property type="evidence" value="ECO:0007669"/>
    <property type="project" value="InterPro"/>
</dbReference>
<evidence type="ECO:0000259" key="3">
    <source>
        <dbReference type="PROSITE" id="PS50158"/>
    </source>
</evidence>
<evidence type="ECO:0000256" key="1">
    <source>
        <dbReference type="PROSITE-ProRule" id="PRU00047"/>
    </source>
</evidence>
<feature type="compositionally biased region" description="Polar residues" evidence="2">
    <location>
        <begin position="9"/>
        <end position="32"/>
    </location>
</feature>
<dbReference type="Pfam" id="PF00098">
    <property type="entry name" value="zf-CCHC"/>
    <property type="match status" value="1"/>
</dbReference>
<feature type="region of interest" description="Disordered" evidence="2">
    <location>
        <begin position="1"/>
        <end position="70"/>
    </location>
</feature>
<keyword evidence="1" id="KW-0479">Metal-binding</keyword>
<dbReference type="InterPro" id="IPR001878">
    <property type="entry name" value="Znf_CCHC"/>
</dbReference>
<gene>
    <name evidence="4" type="ORF">F511_31893</name>
</gene>